<evidence type="ECO:0000313" key="1">
    <source>
        <dbReference type="EMBL" id="MEY9314411.1"/>
    </source>
</evidence>
<name>A0ABV4ETD7_BRAEL</name>
<accession>A0ABV4ETD7</accession>
<dbReference type="Proteomes" id="UP001565471">
    <property type="component" value="Unassembled WGS sequence"/>
</dbReference>
<keyword evidence="2" id="KW-1185">Reference proteome</keyword>
<gene>
    <name evidence="1" type="ORF">ABIF29_001210</name>
</gene>
<proteinExistence type="predicted"/>
<dbReference type="EMBL" id="JBGBZA010000002">
    <property type="protein sequence ID" value="MEY9314411.1"/>
    <property type="molecule type" value="Genomic_DNA"/>
</dbReference>
<dbReference type="RefSeq" id="WP_016848276.1">
    <property type="nucleotide sequence ID" value="NZ_CP126004.1"/>
</dbReference>
<reference evidence="1 2" key="1">
    <citation type="submission" date="2024-07" db="EMBL/GenBank/DDBJ databases">
        <title>Genomic Encyclopedia of Type Strains, Phase V (KMG-V): Genome sequencing to study the core and pangenomes of soil and plant-associated prokaryotes.</title>
        <authorList>
            <person name="Whitman W."/>
        </authorList>
    </citation>
    <scope>NUCLEOTIDE SEQUENCE [LARGE SCALE GENOMIC DNA]</scope>
    <source>
        <strain evidence="1 2">USDA 415</strain>
    </source>
</reference>
<organism evidence="1 2">
    <name type="scientific">Bradyrhizobium elkanii</name>
    <dbReference type="NCBI Taxonomy" id="29448"/>
    <lineage>
        <taxon>Bacteria</taxon>
        <taxon>Pseudomonadati</taxon>
        <taxon>Pseudomonadota</taxon>
        <taxon>Alphaproteobacteria</taxon>
        <taxon>Hyphomicrobiales</taxon>
        <taxon>Nitrobacteraceae</taxon>
        <taxon>Bradyrhizobium</taxon>
    </lineage>
</organism>
<evidence type="ECO:0000313" key="2">
    <source>
        <dbReference type="Proteomes" id="UP001565471"/>
    </source>
</evidence>
<sequence>MDAFDRFWQWANKPPESPLTIPAELHQAVMELAPEDRADRTTVNRAAARATAPER</sequence>
<comment type="caution">
    <text evidence="1">The sequence shown here is derived from an EMBL/GenBank/DDBJ whole genome shotgun (WGS) entry which is preliminary data.</text>
</comment>
<protein>
    <submittedName>
        <fullName evidence="1">Uncharacterized protein</fullName>
    </submittedName>
</protein>